<proteinExistence type="predicted"/>
<evidence type="ECO:0000313" key="4">
    <source>
        <dbReference type="EMBL" id="CAG7902356.1"/>
    </source>
</evidence>
<dbReference type="EMBL" id="LS974623">
    <property type="protein sequence ID" value="CAG7902356.1"/>
    <property type="molecule type" value="Genomic_DNA"/>
</dbReference>
<protein>
    <recommendedName>
        <fullName evidence="8">Late embryogenesis abundant protein LEA-2 subgroup domain-containing protein</fullName>
    </recommendedName>
</protein>
<dbReference type="PANTHER" id="PTHR31415:SF71">
    <property type="entry name" value="TRANSMEMBRANE PROTEIN"/>
    <property type="match status" value="1"/>
</dbReference>
<dbReference type="Proteomes" id="UP000011750">
    <property type="component" value="Chromosome A07"/>
</dbReference>
<reference evidence="7" key="2">
    <citation type="journal article" date="2018" name="Hortic Res">
        <title>Improved Brassica rapa reference genome by single-molecule sequencing and chromosome conformation capture technologies.</title>
        <authorList>
            <person name="Zhang L."/>
            <person name="Cai X."/>
            <person name="Wu J."/>
            <person name="Liu M."/>
            <person name="Grob S."/>
            <person name="Cheng F."/>
            <person name="Liang J."/>
            <person name="Cai C."/>
            <person name="Liu Z."/>
            <person name="Liu B."/>
            <person name="Wang F."/>
            <person name="Li S."/>
            <person name="Liu F."/>
            <person name="Li X."/>
            <person name="Cheng L."/>
            <person name="Yang W."/>
            <person name="Li M.H."/>
            <person name="Grossniklaus U."/>
            <person name="Zheng H."/>
            <person name="Wang X."/>
        </authorList>
    </citation>
    <scope>NUCLEOTIDE SEQUENCE [LARGE SCALE GENOMIC DNA]</scope>
    <source>
        <strain evidence="7">cv. Chiifu-401-42</strain>
    </source>
</reference>
<gene>
    <name evidence="5" type="ORF">BRAA07T29529Z</name>
    <name evidence="4" type="ORF">BRAPAZ1V2_A07P20000.2</name>
</gene>
<reference evidence="6" key="4">
    <citation type="submission" date="2023-03" db="UniProtKB">
        <authorList>
            <consortium name="EnsemblPlants"/>
        </authorList>
    </citation>
    <scope>IDENTIFICATION</scope>
    <source>
        <strain evidence="6">cv. Chiifu-401-42</strain>
    </source>
</reference>
<dbReference type="OMA" id="ERTPWTA"/>
<sequence>MWKLFAKKKPTRKLEEGASLSVSYEDIQQKREQKILVWSCAAVGLLLLGLVVILTLIHPPVPQFMLDDLSVDPVSNSSLVVNLSSTNPSYTTDIYYSKMSVGVQIEGIFQSESVFLQSTLQKPHERTPWTAVVTINKTNGSLGMRDGTMKVVAHVNILGKFGILKNSLVVTCPILNDLKAIVSKPCQVID</sequence>
<reference evidence="5" key="3">
    <citation type="submission" date="2018-11" db="EMBL/GenBank/DDBJ databases">
        <authorList>
            <consortium name="Genoscope - CEA"/>
            <person name="William W."/>
        </authorList>
    </citation>
    <scope>NUCLEOTIDE SEQUENCE</scope>
</reference>
<evidence type="ECO:0000256" key="1">
    <source>
        <dbReference type="ARBA" id="ARBA00004370"/>
    </source>
</evidence>
<evidence type="ECO:0000313" key="5">
    <source>
        <dbReference type="EMBL" id="VDC98445.1"/>
    </source>
</evidence>
<keyword evidence="3" id="KW-1133">Transmembrane helix</keyword>
<name>A0A3P6B804_BRACM</name>
<dbReference type="AlphaFoldDB" id="A0A3P6B804"/>
<evidence type="ECO:0000256" key="2">
    <source>
        <dbReference type="ARBA" id="ARBA00023136"/>
    </source>
</evidence>
<dbReference type="Proteomes" id="UP000694005">
    <property type="component" value="Chromosome A07"/>
</dbReference>
<dbReference type="HOGENOM" id="CLU_1201284_0_0_1"/>
<dbReference type="GO" id="GO:0098542">
    <property type="term" value="P:defense response to other organism"/>
    <property type="evidence" value="ECO:0007669"/>
    <property type="project" value="InterPro"/>
</dbReference>
<keyword evidence="3" id="KW-0812">Transmembrane</keyword>
<reference evidence="7" key="1">
    <citation type="journal article" date="2011" name="Nat. Genet.">
        <title>The genome of the mesopolyploid crop species Brassica rapa.</title>
        <authorList>
            <consortium name="Brassica rapa Genome Sequencing Project Consortium"/>
            <person name="Wang X."/>
            <person name="Wang H."/>
            <person name="Wang J."/>
            <person name="Sun R."/>
            <person name="Wu J."/>
            <person name="Liu S."/>
            <person name="Bai Y."/>
            <person name="Mun J.H."/>
            <person name="Bancroft I."/>
            <person name="Cheng F."/>
            <person name="Huang S."/>
            <person name="Li X."/>
            <person name="Hua W."/>
            <person name="Wang J."/>
            <person name="Wang X."/>
            <person name="Freeling M."/>
            <person name="Pires J.C."/>
            <person name="Paterson A.H."/>
            <person name="Chalhoub B."/>
            <person name="Wang B."/>
            <person name="Hayward A."/>
            <person name="Sharpe A.G."/>
            <person name="Park B.S."/>
            <person name="Weisshaar B."/>
            <person name="Liu B."/>
            <person name="Li B."/>
            <person name="Liu B."/>
            <person name="Tong C."/>
            <person name="Song C."/>
            <person name="Duran C."/>
            <person name="Peng C."/>
            <person name="Geng C."/>
            <person name="Koh C."/>
            <person name="Lin C."/>
            <person name="Edwards D."/>
            <person name="Mu D."/>
            <person name="Shen D."/>
            <person name="Soumpourou E."/>
            <person name="Li F."/>
            <person name="Fraser F."/>
            <person name="Conant G."/>
            <person name="Lassalle G."/>
            <person name="King G.J."/>
            <person name="Bonnema G."/>
            <person name="Tang H."/>
            <person name="Wang H."/>
            <person name="Belcram H."/>
            <person name="Zhou H."/>
            <person name="Hirakawa H."/>
            <person name="Abe H."/>
            <person name="Guo H."/>
            <person name="Wang H."/>
            <person name="Jin H."/>
            <person name="Parkin I.A."/>
            <person name="Batley J."/>
            <person name="Kim J.S."/>
            <person name="Just J."/>
            <person name="Li J."/>
            <person name="Xu J."/>
            <person name="Deng J."/>
            <person name="Kim J.A."/>
            <person name="Li J."/>
            <person name="Yu J."/>
            <person name="Meng J."/>
            <person name="Wang J."/>
            <person name="Min J."/>
            <person name="Poulain J."/>
            <person name="Wang J."/>
            <person name="Hatakeyama K."/>
            <person name="Wu K."/>
            <person name="Wang L."/>
            <person name="Fang L."/>
            <person name="Trick M."/>
            <person name="Links M.G."/>
            <person name="Zhao M."/>
            <person name="Jin M."/>
            <person name="Ramchiary N."/>
            <person name="Drou N."/>
            <person name="Berkman P.J."/>
            <person name="Cai Q."/>
            <person name="Huang Q."/>
            <person name="Li R."/>
            <person name="Tabata S."/>
            <person name="Cheng S."/>
            <person name="Zhang S."/>
            <person name="Zhang S."/>
            <person name="Huang S."/>
            <person name="Sato S."/>
            <person name="Sun S."/>
            <person name="Kwon S.J."/>
            <person name="Choi S.R."/>
            <person name="Lee T.H."/>
            <person name="Fan W."/>
            <person name="Zhao X."/>
            <person name="Tan X."/>
            <person name="Xu X."/>
            <person name="Wang Y."/>
            <person name="Qiu Y."/>
            <person name="Yin Y."/>
            <person name="Li Y."/>
            <person name="Du Y."/>
            <person name="Liao Y."/>
            <person name="Lim Y."/>
            <person name="Narusaka Y."/>
            <person name="Wang Y."/>
            <person name="Wang Z."/>
            <person name="Li Z."/>
            <person name="Wang Z."/>
            <person name="Xiong Z."/>
            <person name="Zhang Z."/>
        </authorList>
    </citation>
    <scope>NUCLEOTIDE SEQUENCE [LARGE SCALE GENOMIC DNA]</scope>
    <source>
        <strain evidence="7">cv. Chiifu-401-42</strain>
    </source>
</reference>
<comment type="subcellular location">
    <subcellularLocation>
        <location evidence="1">Membrane</location>
    </subcellularLocation>
</comment>
<feature type="transmembrane region" description="Helical" evidence="3">
    <location>
        <begin position="35"/>
        <end position="57"/>
    </location>
</feature>
<evidence type="ECO:0000313" key="6">
    <source>
        <dbReference type="EnsemblPlants" id="Bra012025.1-P"/>
    </source>
</evidence>
<organism evidence="5">
    <name type="scientific">Brassica campestris</name>
    <name type="common">Field mustard</name>
    <dbReference type="NCBI Taxonomy" id="3711"/>
    <lineage>
        <taxon>Eukaryota</taxon>
        <taxon>Viridiplantae</taxon>
        <taxon>Streptophyta</taxon>
        <taxon>Embryophyta</taxon>
        <taxon>Tracheophyta</taxon>
        <taxon>Spermatophyta</taxon>
        <taxon>Magnoliopsida</taxon>
        <taxon>eudicotyledons</taxon>
        <taxon>Gunneridae</taxon>
        <taxon>Pentapetalae</taxon>
        <taxon>rosids</taxon>
        <taxon>malvids</taxon>
        <taxon>Brassicales</taxon>
        <taxon>Brassicaceae</taxon>
        <taxon>Brassiceae</taxon>
        <taxon>Brassica</taxon>
    </lineage>
</organism>
<dbReference type="Gramene" id="A07p20000.2_BraZ1">
    <property type="protein sequence ID" value="A07p20000.2_BraZ1.CDS"/>
    <property type="gene ID" value="A07g20000.2_BraZ1"/>
</dbReference>
<dbReference type="GO" id="GO:0009506">
    <property type="term" value="C:plasmodesma"/>
    <property type="evidence" value="ECO:0000318"/>
    <property type="project" value="GO_Central"/>
</dbReference>
<keyword evidence="7" id="KW-1185">Reference proteome</keyword>
<evidence type="ECO:0008006" key="8">
    <source>
        <dbReference type="Google" id="ProtNLM"/>
    </source>
</evidence>
<dbReference type="Gramene" id="Bra012025.1">
    <property type="protein sequence ID" value="Bra012025.1-P"/>
    <property type="gene ID" value="Bra012025"/>
</dbReference>
<dbReference type="EnsemblPlants" id="Bra012025.1">
    <property type="protein sequence ID" value="Bra012025.1-P"/>
    <property type="gene ID" value="Bra012025"/>
</dbReference>
<keyword evidence="2 3" id="KW-0472">Membrane</keyword>
<dbReference type="PANTHER" id="PTHR31415">
    <property type="entry name" value="OS05G0367900 PROTEIN"/>
    <property type="match status" value="1"/>
</dbReference>
<evidence type="ECO:0000256" key="3">
    <source>
        <dbReference type="SAM" id="Phobius"/>
    </source>
</evidence>
<evidence type="ECO:0000313" key="7">
    <source>
        <dbReference type="Proteomes" id="UP000011750"/>
    </source>
</evidence>
<dbReference type="InterPro" id="IPR044839">
    <property type="entry name" value="NDR1-like"/>
</dbReference>
<accession>M4D6B6</accession>
<dbReference type="EMBL" id="LR031574">
    <property type="protein sequence ID" value="VDC98445.1"/>
    <property type="molecule type" value="Genomic_DNA"/>
</dbReference>
<accession>A0A3P6B804</accession>
<dbReference type="GO" id="GO:0005886">
    <property type="term" value="C:plasma membrane"/>
    <property type="evidence" value="ECO:0000318"/>
    <property type="project" value="GO_Central"/>
</dbReference>